<sequence>MLKPKAPKTCPMHPPSRLLHPPSRYVHTPKALYQNERASNRQGFRSFPKPFFISKPLIFQRCQDNNTYFKSWPLIP</sequence>
<dbReference type="AlphaFoldDB" id="A0A087EBI0"/>
<evidence type="ECO:0000313" key="3">
    <source>
        <dbReference type="Proteomes" id="UP000029080"/>
    </source>
</evidence>
<organism evidence="2 3">
    <name type="scientific">Bifidobacterium tsurumiense</name>
    <dbReference type="NCBI Taxonomy" id="356829"/>
    <lineage>
        <taxon>Bacteria</taxon>
        <taxon>Bacillati</taxon>
        <taxon>Actinomycetota</taxon>
        <taxon>Actinomycetes</taxon>
        <taxon>Bifidobacteriales</taxon>
        <taxon>Bifidobacteriaceae</taxon>
        <taxon>Bifidobacterium</taxon>
    </lineage>
</organism>
<name>A0A087EBI0_9BIFI</name>
<evidence type="ECO:0000256" key="1">
    <source>
        <dbReference type="SAM" id="MobiDB-lite"/>
    </source>
</evidence>
<feature type="region of interest" description="Disordered" evidence="1">
    <location>
        <begin position="1"/>
        <end position="21"/>
    </location>
</feature>
<dbReference type="Proteomes" id="UP000029080">
    <property type="component" value="Unassembled WGS sequence"/>
</dbReference>
<protein>
    <submittedName>
        <fullName evidence="2">Uncharacterized protein</fullName>
    </submittedName>
</protein>
<evidence type="ECO:0000313" key="2">
    <source>
        <dbReference type="EMBL" id="KFJ05131.1"/>
    </source>
</evidence>
<dbReference type="STRING" id="356829.BITS_1676"/>
<keyword evidence="3" id="KW-1185">Reference proteome</keyword>
<gene>
    <name evidence="2" type="ORF">BITS_1676</name>
</gene>
<dbReference type="EMBL" id="JGZU01000016">
    <property type="protein sequence ID" value="KFJ05131.1"/>
    <property type="molecule type" value="Genomic_DNA"/>
</dbReference>
<comment type="caution">
    <text evidence="2">The sequence shown here is derived from an EMBL/GenBank/DDBJ whole genome shotgun (WGS) entry which is preliminary data.</text>
</comment>
<accession>A0A087EBI0</accession>
<reference evidence="2 3" key="1">
    <citation type="submission" date="2014-03" db="EMBL/GenBank/DDBJ databases">
        <title>Genomics of Bifidobacteria.</title>
        <authorList>
            <person name="Ventura M."/>
            <person name="Milani C."/>
            <person name="Lugli G.A."/>
        </authorList>
    </citation>
    <scope>NUCLEOTIDE SEQUENCE [LARGE SCALE GENOMIC DNA]</scope>
    <source>
        <strain evidence="2 3">JCM 13495</strain>
    </source>
</reference>
<proteinExistence type="predicted"/>